<dbReference type="EMBL" id="FN647726">
    <property type="protein sequence ID" value="CBJ28392.1"/>
    <property type="molecule type" value="Genomic_DNA"/>
</dbReference>
<evidence type="ECO:0000259" key="1">
    <source>
        <dbReference type="Pfam" id="PF24758"/>
    </source>
</evidence>
<dbReference type="InterPro" id="IPR055411">
    <property type="entry name" value="LRR_FXL15/At3g58940/PEG3-like"/>
</dbReference>
<protein>
    <submittedName>
        <fullName evidence="2">Hypothetical F-box and leucine rich repeat containing protein</fullName>
    </submittedName>
</protein>
<dbReference type="OMA" id="CDQLMRN"/>
<dbReference type="EMBL" id="FN649752">
    <property type="protein sequence ID" value="CBJ28392.1"/>
    <property type="molecule type" value="Genomic_DNA"/>
</dbReference>
<keyword evidence="3" id="KW-1185">Reference proteome</keyword>
<sequence>MLNTATMKMPEDQFLNVLSYLVVDSVFAMSSTCRQLHEWCSLFKAVDAGEEELRNADLALLVRRFPAVNDLTIRSASRLTTAYEVLAEIGPQLVSLKLTGARIIRDDTFRDMVRTFESMRYLSLDGTFYVKSQAINALAKAGQQLQEVSLCGFRQLKDEDVQFLLDSCPSLSVLSVADCTTLGSLVLRSTQLKTLDVSRCIHISEMSLETPGLTRLDANWCTKLPDCAVESLMGSCLALEHLGLKGCSALVSPTIQSAKLRSLDLSLCGKLTTCSISGPSLTTLKVAMCMGLNSLTLELPVMISLDLSMLGVKNLTLNCNKLVYANLRGSYKLESANIQSRCPGLSVVDLCGTKINPEAFVRSDGEGEGDVIQGGAPLPWHTY</sequence>
<dbReference type="Pfam" id="PF24758">
    <property type="entry name" value="LRR_At5g56370"/>
    <property type="match status" value="1"/>
</dbReference>
<dbReference type="GO" id="GO:0031146">
    <property type="term" value="P:SCF-dependent proteasomal ubiquitin-dependent protein catabolic process"/>
    <property type="evidence" value="ECO:0007669"/>
    <property type="project" value="TreeGrafter"/>
</dbReference>
<evidence type="ECO:0000313" key="2">
    <source>
        <dbReference type="EMBL" id="CBJ28392.1"/>
    </source>
</evidence>
<organism evidence="2 3">
    <name type="scientific">Ectocarpus siliculosus</name>
    <name type="common">Brown alga</name>
    <name type="synonym">Conferva siliculosa</name>
    <dbReference type="NCBI Taxonomy" id="2880"/>
    <lineage>
        <taxon>Eukaryota</taxon>
        <taxon>Sar</taxon>
        <taxon>Stramenopiles</taxon>
        <taxon>Ochrophyta</taxon>
        <taxon>PX clade</taxon>
        <taxon>Phaeophyceae</taxon>
        <taxon>Ectocarpales</taxon>
        <taxon>Ectocarpaceae</taxon>
        <taxon>Ectocarpus</taxon>
    </lineage>
</organism>
<feature type="domain" description="F-box/LRR-repeat protein 15/At3g58940/PEG3-like LRR" evidence="1">
    <location>
        <begin position="96"/>
        <end position="216"/>
    </location>
</feature>
<evidence type="ECO:0000313" key="3">
    <source>
        <dbReference type="Proteomes" id="UP000002630"/>
    </source>
</evidence>
<dbReference type="AlphaFoldDB" id="D7FH14"/>
<dbReference type="Proteomes" id="UP000002630">
    <property type="component" value="Linkage Group LG27"/>
</dbReference>
<dbReference type="InParanoid" id="D7FH14"/>
<dbReference type="InterPro" id="IPR032675">
    <property type="entry name" value="LRR_dom_sf"/>
</dbReference>
<accession>D7FH14</accession>
<dbReference type="STRING" id="2880.D7FH14"/>
<reference evidence="2 3" key="1">
    <citation type="journal article" date="2010" name="Nature">
        <title>The Ectocarpus genome and the independent evolution of multicellularity in brown algae.</title>
        <authorList>
            <person name="Cock J.M."/>
            <person name="Sterck L."/>
            <person name="Rouze P."/>
            <person name="Scornet D."/>
            <person name="Allen A.E."/>
            <person name="Amoutzias G."/>
            <person name="Anthouard V."/>
            <person name="Artiguenave F."/>
            <person name="Aury J.M."/>
            <person name="Badger J.H."/>
            <person name="Beszteri B."/>
            <person name="Billiau K."/>
            <person name="Bonnet E."/>
            <person name="Bothwell J.H."/>
            <person name="Bowler C."/>
            <person name="Boyen C."/>
            <person name="Brownlee C."/>
            <person name="Carrano C.J."/>
            <person name="Charrier B."/>
            <person name="Cho G.Y."/>
            <person name="Coelho S.M."/>
            <person name="Collen J."/>
            <person name="Corre E."/>
            <person name="Da Silva C."/>
            <person name="Delage L."/>
            <person name="Delaroque N."/>
            <person name="Dittami S.M."/>
            <person name="Doulbeau S."/>
            <person name="Elias M."/>
            <person name="Farnham G."/>
            <person name="Gachon C.M."/>
            <person name="Gschloessl B."/>
            <person name="Heesch S."/>
            <person name="Jabbari K."/>
            <person name="Jubin C."/>
            <person name="Kawai H."/>
            <person name="Kimura K."/>
            <person name="Kloareg B."/>
            <person name="Kupper F.C."/>
            <person name="Lang D."/>
            <person name="Le Bail A."/>
            <person name="Leblanc C."/>
            <person name="Lerouge P."/>
            <person name="Lohr M."/>
            <person name="Lopez P.J."/>
            <person name="Martens C."/>
            <person name="Maumus F."/>
            <person name="Michel G."/>
            <person name="Miranda-Saavedra D."/>
            <person name="Morales J."/>
            <person name="Moreau H."/>
            <person name="Motomura T."/>
            <person name="Nagasato C."/>
            <person name="Napoli C.A."/>
            <person name="Nelson D.R."/>
            <person name="Nyvall-Collen P."/>
            <person name="Peters A.F."/>
            <person name="Pommier C."/>
            <person name="Potin P."/>
            <person name="Poulain J."/>
            <person name="Quesneville H."/>
            <person name="Read B."/>
            <person name="Rensing S.A."/>
            <person name="Ritter A."/>
            <person name="Rousvoal S."/>
            <person name="Samanta M."/>
            <person name="Samson G."/>
            <person name="Schroeder D.C."/>
            <person name="Segurens B."/>
            <person name="Strittmatter M."/>
            <person name="Tonon T."/>
            <person name="Tregear J.W."/>
            <person name="Valentin K."/>
            <person name="von Dassow P."/>
            <person name="Yamagishi T."/>
            <person name="Van de Peer Y."/>
            <person name="Wincker P."/>
        </authorList>
    </citation>
    <scope>NUCLEOTIDE SEQUENCE [LARGE SCALE GENOMIC DNA]</scope>
    <source>
        <strain evidence="3">Ec32 / CCAP1310/4</strain>
    </source>
</reference>
<dbReference type="PANTHER" id="PTHR13318:SF190">
    <property type="entry name" value="PARTNER OF PAIRED, ISOFORM B"/>
    <property type="match status" value="1"/>
</dbReference>
<dbReference type="SUPFAM" id="SSF52047">
    <property type="entry name" value="RNI-like"/>
    <property type="match status" value="1"/>
</dbReference>
<name>D7FH14_ECTSI</name>
<dbReference type="GO" id="GO:0019005">
    <property type="term" value="C:SCF ubiquitin ligase complex"/>
    <property type="evidence" value="ECO:0007669"/>
    <property type="project" value="TreeGrafter"/>
</dbReference>
<proteinExistence type="predicted"/>
<dbReference type="OrthoDB" id="120976at2759"/>
<dbReference type="PANTHER" id="PTHR13318">
    <property type="entry name" value="PARTNER OF PAIRED, ISOFORM B-RELATED"/>
    <property type="match status" value="1"/>
</dbReference>
<dbReference type="eggNOG" id="KOG4341">
    <property type="taxonomic scope" value="Eukaryota"/>
</dbReference>
<gene>
    <name evidence="2" type="ORF">Esi_0104_0053</name>
</gene>
<dbReference type="Gene3D" id="3.80.10.10">
    <property type="entry name" value="Ribonuclease Inhibitor"/>
    <property type="match status" value="2"/>
</dbReference>